<dbReference type="InterPro" id="IPR032812">
    <property type="entry name" value="SbsA_Ig"/>
</dbReference>
<name>A0A562ZRA8_9BURK</name>
<protein>
    <submittedName>
        <fullName evidence="4">DUF3494 domain-containing protein</fullName>
    </submittedName>
</protein>
<dbReference type="OrthoDB" id="2082707at2"/>
<dbReference type="Gene3D" id="2.60.40.1220">
    <property type="match status" value="3"/>
</dbReference>
<gene>
    <name evidence="4" type="ORF">FN976_13095</name>
</gene>
<accession>A0A562ZRA8</accession>
<feature type="domain" description="SbsA Ig-like" evidence="3">
    <location>
        <begin position="152"/>
        <end position="271"/>
    </location>
</feature>
<dbReference type="Pfam" id="PF11999">
    <property type="entry name" value="Ice_binding"/>
    <property type="match status" value="1"/>
</dbReference>
<feature type="domain" description="SbsA Ig-like" evidence="3">
    <location>
        <begin position="279"/>
        <end position="392"/>
    </location>
</feature>
<dbReference type="Proteomes" id="UP000318199">
    <property type="component" value="Unassembled WGS sequence"/>
</dbReference>
<evidence type="ECO:0000313" key="4">
    <source>
        <dbReference type="EMBL" id="TWO70891.1"/>
    </source>
</evidence>
<reference evidence="4 5" key="1">
    <citation type="submission" date="2019-07" db="EMBL/GenBank/DDBJ databases">
        <title>Caenimonas sedimenti sp. nov., isolated from activated sludge.</title>
        <authorList>
            <person name="Xu J."/>
        </authorList>
    </citation>
    <scope>NUCLEOTIDE SEQUENCE [LARGE SCALE GENOMIC DNA]</scope>
    <source>
        <strain evidence="4 5">HX-9-20</strain>
    </source>
</reference>
<comment type="similarity">
    <text evidence="1">Belongs to the ice-binding protein family.</text>
</comment>
<evidence type="ECO:0000256" key="1">
    <source>
        <dbReference type="ARBA" id="ARBA00005445"/>
    </source>
</evidence>
<keyword evidence="2" id="KW-0732">Signal</keyword>
<dbReference type="EMBL" id="VOBQ01000010">
    <property type="protein sequence ID" value="TWO70891.1"/>
    <property type="molecule type" value="Genomic_DNA"/>
</dbReference>
<dbReference type="RefSeq" id="WP_145893480.1">
    <property type="nucleotide sequence ID" value="NZ_VOBQ01000010.1"/>
</dbReference>
<sequence>MNRYLNTRAGWPWLAALLWAATVAGCGGGSEPILGFDWAARPPTVSAVAPVNGAAGVAVNNAVISADFSEPMAPITGSASFVVSCAAPCTSPAGTVSLDATRRIGTFTLAPGTALAPLTTYTVTVTGARSAATGLPLAVPFVWRFTTGLTPDITRPRVALTVPATSSPGPTPGVPANTAVTAAFTEDMAPLSISSASFTLTCALPCISPVGTVSYVVGNRTAVFTPAVPLTPGATYTAVITSGATDLTGNALAGNQAALPAASNYIWTFTTTTPLAPAALSVASTNPSASSSNFAFCSNGTVNATFNVPSGLRMDPTTINAANFTVTEPGGTRVIASSVVLDTATGRIATFTPQGLLSPGSSYTARMRGGAGGVRDLAIPGNTMPADVSWNFVVGTCTAGGPGPGPVAPVPNPSILGTASTFGTFGGSAGTTNQGILTVINGDIGTTAVSTAVTGFHDAGPGCTYTETPLNVGTVNGLIYTAPPPPTAACPTEGTPATLAAATQALADANAAYNNLAARPPGPNAGAGNLGGLTLAPGVYTAAPAFMIVGADLTLDAQGDPNAVWVFQMPTSLTVGAPGFPRSIILSNGAQPKNVFWQVGSAATINPGGGGTMVGTVITQAGAVVSTAGALGVTTINGRLLSLGASVTLVNTVINVPPP</sequence>
<dbReference type="AlphaFoldDB" id="A0A562ZRA8"/>
<evidence type="ECO:0000313" key="5">
    <source>
        <dbReference type="Proteomes" id="UP000318199"/>
    </source>
</evidence>
<comment type="caution">
    <text evidence="4">The sequence shown here is derived from an EMBL/GenBank/DDBJ whole genome shotgun (WGS) entry which is preliminary data.</text>
</comment>
<organism evidence="4 5">
    <name type="scientific">Caenimonas sedimenti</name>
    <dbReference type="NCBI Taxonomy" id="2596921"/>
    <lineage>
        <taxon>Bacteria</taxon>
        <taxon>Pseudomonadati</taxon>
        <taxon>Pseudomonadota</taxon>
        <taxon>Betaproteobacteria</taxon>
        <taxon>Burkholderiales</taxon>
        <taxon>Comamonadaceae</taxon>
        <taxon>Caenimonas</taxon>
    </lineage>
</organism>
<dbReference type="InterPro" id="IPR021884">
    <property type="entry name" value="Ice-bd_prot"/>
</dbReference>
<dbReference type="PROSITE" id="PS51257">
    <property type="entry name" value="PROKAR_LIPOPROTEIN"/>
    <property type="match status" value="1"/>
</dbReference>
<keyword evidence="5" id="KW-1185">Reference proteome</keyword>
<feature type="domain" description="SbsA Ig-like" evidence="3">
    <location>
        <begin position="41"/>
        <end position="147"/>
    </location>
</feature>
<evidence type="ECO:0000256" key="2">
    <source>
        <dbReference type="ARBA" id="ARBA00022729"/>
    </source>
</evidence>
<dbReference type="InterPro" id="IPR014755">
    <property type="entry name" value="Cu-Rt/internalin_Ig-like"/>
</dbReference>
<evidence type="ECO:0000259" key="3">
    <source>
        <dbReference type="Pfam" id="PF13205"/>
    </source>
</evidence>
<dbReference type="Pfam" id="PF13205">
    <property type="entry name" value="Big_5"/>
    <property type="match status" value="3"/>
</dbReference>
<proteinExistence type="inferred from homology"/>